<evidence type="ECO:0000256" key="3">
    <source>
        <dbReference type="ARBA" id="ARBA00022553"/>
    </source>
</evidence>
<dbReference type="InterPro" id="IPR036770">
    <property type="entry name" value="Ankyrin_rpt-contain_sf"/>
</dbReference>
<comment type="subcellular location">
    <subcellularLocation>
        <location evidence="1">Nucleus</location>
    </subcellularLocation>
</comment>
<name>A0A061RBU3_9CHLO</name>
<dbReference type="AlphaFoldDB" id="A0A061RBU3"/>
<evidence type="ECO:0000256" key="6">
    <source>
        <dbReference type="ARBA" id="ARBA00023242"/>
    </source>
</evidence>
<dbReference type="InterPro" id="IPR038753">
    <property type="entry name" value="NFKBIL1"/>
</dbReference>
<dbReference type="PANTHER" id="PTHR15263">
    <property type="entry name" value="I-KAPPA-B-LIKE PROTEIN IKBL"/>
    <property type="match status" value="1"/>
</dbReference>
<evidence type="ECO:0000313" key="11">
    <source>
        <dbReference type="EMBL" id="JAC70432.1"/>
    </source>
</evidence>
<keyword evidence="6" id="KW-0539">Nucleus</keyword>
<feature type="repeat" description="ANK" evidence="9">
    <location>
        <begin position="25"/>
        <end position="57"/>
    </location>
</feature>
<dbReference type="GO" id="GO:0005634">
    <property type="term" value="C:nucleus"/>
    <property type="evidence" value="ECO:0007669"/>
    <property type="project" value="UniProtKB-SubCell"/>
</dbReference>
<dbReference type="PROSITE" id="PS50297">
    <property type="entry name" value="ANK_REP_REGION"/>
    <property type="match status" value="1"/>
</dbReference>
<dbReference type="Gene3D" id="1.25.40.20">
    <property type="entry name" value="Ankyrin repeat-containing domain"/>
    <property type="match status" value="1"/>
</dbReference>
<organism evidence="11">
    <name type="scientific">Tetraselmis sp. GSL018</name>
    <dbReference type="NCBI Taxonomy" id="582737"/>
    <lineage>
        <taxon>Eukaryota</taxon>
        <taxon>Viridiplantae</taxon>
        <taxon>Chlorophyta</taxon>
        <taxon>core chlorophytes</taxon>
        <taxon>Chlorodendrophyceae</taxon>
        <taxon>Chlorodendrales</taxon>
        <taxon>Chlorodendraceae</taxon>
        <taxon>Tetraselmis</taxon>
    </lineage>
</organism>
<dbReference type="PROSITE" id="PS50088">
    <property type="entry name" value="ANK_REPEAT"/>
    <property type="match status" value="1"/>
</dbReference>
<evidence type="ECO:0000256" key="8">
    <source>
        <dbReference type="ARBA" id="ARBA00030802"/>
    </source>
</evidence>
<dbReference type="EMBL" id="GBEZ01015756">
    <property type="protein sequence ID" value="JAC70432.1"/>
    <property type="molecule type" value="Transcribed_RNA"/>
</dbReference>
<dbReference type="Pfam" id="PF13857">
    <property type="entry name" value="Ank_5"/>
    <property type="match status" value="1"/>
</dbReference>
<accession>A0A061RBU3</accession>
<feature type="region of interest" description="Disordered" evidence="10">
    <location>
        <begin position="146"/>
        <end position="172"/>
    </location>
</feature>
<reference evidence="11" key="1">
    <citation type="submission" date="2014-05" db="EMBL/GenBank/DDBJ databases">
        <title>The transcriptome of the halophilic microalga Tetraselmis sp. GSL018 isolated from the Great Salt Lake, Utah.</title>
        <authorList>
            <person name="Jinkerson R.E."/>
            <person name="D'Adamo S."/>
            <person name="Posewitz M.C."/>
        </authorList>
    </citation>
    <scope>NUCLEOTIDE SEQUENCE</scope>
    <source>
        <strain evidence="11">GSL018</strain>
    </source>
</reference>
<dbReference type="InterPro" id="IPR002110">
    <property type="entry name" value="Ankyrin_rpt"/>
</dbReference>
<evidence type="ECO:0000256" key="9">
    <source>
        <dbReference type="PROSITE-ProRule" id="PRU00023"/>
    </source>
</evidence>
<evidence type="ECO:0000256" key="7">
    <source>
        <dbReference type="ARBA" id="ARBA00030621"/>
    </source>
</evidence>
<keyword evidence="4" id="KW-0677">Repeat</keyword>
<dbReference type="PANTHER" id="PTHR15263:SF1">
    <property type="entry name" value="NF-KAPPA-B INHIBITOR-LIKE PROTEIN 1"/>
    <property type="match status" value="1"/>
</dbReference>
<keyword evidence="5 9" id="KW-0040">ANK repeat</keyword>
<dbReference type="GO" id="GO:0043124">
    <property type="term" value="P:negative regulation of canonical NF-kappaB signal transduction"/>
    <property type="evidence" value="ECO:0007669"/>
    <property type="project" value="InterPro"/>
</dbReference>
<gene>
    <name evidence="11" type="ORF">TSPGSL018_4148</name>
</gene>
<evidence type="ECO:0000256" key="5">
    <source>
        <dbReference type="ARBA" id="ARBA00023043"/>
    </source>
</evidence>
<evidence type="ECO:0000256" key="4">
    <source>
        <dbReference type="ARBA" id="ARBA00022737"/>
    </source>
</evidence>
<evidence type="ECO:0000256" key="2">
    <source>
        <dbReference type="ARBA" id="ARBA00014259"/>
    </source>
</evidence>
<dbReference type="SUPFAM" id="SSF48403">
    <property type="entry name" value="Ankyrin repeat"/>
    <property type="match status" value="1"/>
</dbReference>
<evidence type="ECO:0000256" key="10">
    <source>
        <dbReference type="SAM" id="MobiDB-lite"/>
    </source>
</evidence>
<evidence type="ECO:0000256" key="1">
    <source>
        <dbReference type="ARBA" id="ARBA00004123"/>
    </source>
</evidence>
<protein>
    <recommendedName>
        <fullName evidence="2">NF-kappa-B inhibitor-like protein 1</fullName>
    </recommendedName>
    <alternativeName>
        <fullName evidence="7">Inhibitor of kappa B-like protein</fullName>
    </alternativeName>
    <alternativeName>
        <fullName evidence="8">Nuclear factor of kappa light polypeptide gene enhancer in B-cells inhibitor-like 1</fullName>
    </alternativeName>
</protein>
<sequence length="307" mass="33705">MRVDTAVCPQSTFSSGADCNALDGDGNSPGHLAAVHGDLELLEELLYADNPLDMDQPNSSGLTPRRIAIAALEPAASRPSSGAAAAVAAAREDDFRSRLRDAVEADDGELGGGWWGSDWDAPSAGGDGIMDEEAYRAHVVGEMGARKFARSQPAPAEDVPRGRPRGKVPEAEAKHWRKVLEEEVEKDRRWRERVVQGNDSRRLREEYERRWQEFLLREKAPGSLSFGDVPWMAPPGSGRETVGRVALAGVDDGDGSARQKRLRVELMRWHPDKFMARFSRFVRTEESERVLRGVTETSAVLTSLGSS</sequence>
<proteinExistence type="predicted"/>
<keyword evidence="3" id="KW-0597">Phosphoprotein</keyword>